<dbReference type="PANTHER" id="PTHR15002">
    <property type="entry name" value="RIBOSOMAL BIOGENESIS PROTEIN LAS1L"/>
    <property type="match status" value="1"/>
</dbReference>
<evidence type="ECO:0000313" key="1">
    <source>
        <dbReference type="EMBL" id="OHT13007.1"/>
    </source>
</evidence>
<dbReference type="Proteomes" id="UP000179807">
    <property type="component" value="Unassembled WGS sequence"/>
</dbReference>
<dbReference type="OrthoDB" id="10263222at2759"/>
<dbReference type="VEuPathDB" id="TrichDB:TRFO_03401"/>
<dbReference type="PANTHER" id="PTHR15002:SF0">
    <property type="entry name" value="RIBOSOMAL BIOGENESIS PROTEIN LAS1L"/>
    <property type="match status" value="1"/>
</dbReference>
<protein>
    <submittedName>
        <fullName evidence="1">Las1-like family protein</fullName>
    </submittedName>
</protein>
<reference evidence="1" key="1">
    <citation type="submission" date="2016-10" db="EMBL/GenBank/DDBJ databases">
        <authorList>
            <person name="Benchimol M."/>
            <person name="Almeida L.G."/>
            <person name="Vasconcelos A.T."/>
            <person name="Perreira-Neves A."/>
            <person name="Rosa I.A."/>
            <person name="Tasca T."/>
            <person name="Bogo M.R."/>
            <person name="de Souza W."/>
        </authorList>
    </citation>
    <scope>NUCLEOTIDE SEQUENCE [LARGE SCALE GENOMIC DNA]</scope>
    <source>
        <strain evidence="1">K</strain>
    </source>
</reference>
<dbReference type="RefSeq" id="XP_068366143.1">
    <property type="nucleotide sequence ID" value="XM_068491271.1"/>
</dbReference>
<evidence type="ECO:0000313" key="2">
    <source>
        <dbReference type="Proteomes" id="UP000179807"/>
    </source>
</evidence>
<proteinExistence type="predicted"/>
<dbReference type="GO" id="GO:0030687">
    <property type="term" value="C:preribosome, large subunit precursor"/>
    <property type="evidence" value="ECO:0007669"/>
    <property type="project" value="TreeGrafter"/>
</dbReference>
<dbReference type="GeneID" id="94825975"/>
<dbReference type="Pfam" id="PF04031">
    <property type="entry name" value="Las1"/>
    <property type="match status" value="1"/>
</dbReference>
<name>A0A1J4KNZ2_9EUKA</name>
<organism evidence="1 2">
    <name type="scientific">Tritrichomonas foetus</name>
    <dbReference type="NCBI Taxonomy" id="1144522"/>
    <lineage>
        <taxon>Eukaryota</taxon>
        <taxon>Metamonada</taxon>
        <taxon>Parabasalia</taxon>
        <taxon>Tritrichomonadida</taxon>
        <taxon>Tritrichomonadidae</taxon>
        <taxon>Tritrichomonas</taxon>
    </lineage>
</organism>
<dbReference type="EMBL" id="MLAK01000549">
    <property type="protein sequence ID" value="OHT13007.1"/>
    <property type="molecule type" value="Genomic_DNA"/>
</dbReference>
<dbReference type="GO" id="GO:0000470">
    <property type="term" value="P:maturation of LSU-rRNA"/>
    <property type="evidence" value="ECO:0007669"/>
    <property type="project" value="TreeGrafter"/>
</dbReference>
<dbReference type="GO" id="GO:0090730">
    <property type="term" value="C:Las1 complex"/>
    <property type="evidence" value="ECO:0007669"/>
    <property type="project" value="InterPro"/>
</dbReference>
<sequence>MFKCNKVVAWRSWDEWKETYHLLYSNNVKEIKCGCNRVSSWQIKQILPIAVEVTASLLRELYSDEKNTSALSLAIIRFINGVVEPFKNANLSVPISTIGASYGVPEFVVTLRHAATHGRMPSFEFAAIGAKSALEWLKTNYWEAQLNEINSIEQEVHDQIMSFIFNSSTGFEENSPNVIQSFGIEELVKLVLNKNQKRNKVSDTFKNKIAELLERVTKRYKYFYSAFSYRIAEETSKGNEVAGAWLEFLYEKKILPYKNVSLILRWANPTLLGGAVPIALISDILESAINENENNENVNNLTVESEMNRSFDFSSINVQQEQPAWPPTSIGFMPIGNGSLTLADDEFAFVEPGEDAQIVEEDPNIVNAERESELSQKIQPKKHDHENTLEIW</sequence>
<dbReference type="InterPro" id="IPR007174">
    <property type="entry name" value="Las1"/>
</dbReference>
<comment type="caution">
    <text evidence="1">The sequence shown here is derived from an EMBL/GenBank/DDBJ whole genome shotgun (WGS) entry which is preliminary data.</text>
</comment>
<dbReference type="GO" id="GO:0000460">
    <property type="term" value="P:maturation of 5.8S rRNA"/>
    <property type="evidence" value="ECO:0007669"/>
    <property type="project" value="TreeGrafter"/>
</dbReference>
<accession>A0A1J4KNZ2</accession>
<keyword evidence="2" id="KW-1185">Reference proteome</keyword>
<dbReference type="AlphaFoldDB" id="A0A1J4KNZ2"/>
<dbReference type="GO" id="GO:0004519">
    <property type="term" value="F:endonuclease activity"/>
    <property type="evidence" value="ECO:0007669"/>
    <property type="project" value="InterPro"/>
</dbReference>
<gene>
    <name evidence="1" type="ORF">TRFO_03401</name>
</gene>